<comment type="caution">
    <text evidence="1">The sequence shown here is derived from an EMBL/GenBank/DDBJ whole genome shotgun (WGS) entry which is preliminary data.</text>
</comment>
<proteinExistence type="predicted"/>
<name>A0A848F9K4_9BURK</name>
<evidence type="ECO:0000313" key="2">
    <source>
        <dbReference type="Proteomes" id="UP000574067"/>
    </source>
</evidence>
<keyword evidence="2" id="KW-1185">Reference proteome</keyword>
<gene>
    <name evidence="1" type="ORF">HHL10_17800</name>
</gene>
<dbReference type="EMBL" id="JABBFW010000013">
    <property type="protein sequence ID" value="NML16837.1"/>
    <property type="molecule type" value="Genomic_DNA"/>
</dbReference>
<protein>
    <submittedName>
        <fullName evidence="1">Uncharacterized protein</fullName>
    </submittedName>
</protein>
<accession>A0A848F9K4</accession>
<dbReference type="Proteomes" id="UP000574067">
    <property type="component" value="Unassembled WGS sequence"/>
</dbReference>
<evidence type="ECO:0000313" key="1">
    <source>
        <dbReference type="EMBL" id="NML16837.1"/>
    </source>
</evidence>
<sequence length="101" mass="10638">MERLHAAAVAGDTPAQALARVGEAPWIDSAHPDHAGALRLADFAPDPRAPQSFLVLPGDARRVLYWGLADDPGAPRVAIAGLAWHADGSAPRMFRAQVLSP</sequence>
<dbReference type="AlphaFoldDB" id="A0A848F9K4"/>
<organism evidence="1 2">
    <name type="scientific">Azohydromonas caseinilytica</name>
    <dbReference type="NCBI Taxonomy" id="2728836"/>
    <lineage>
        <taxon>Bacteria</taxon>
        <taxon>Pseudomonadati</taxon>
        <taxon>Pseudomonadota</taxon>
        <taxon>Betaproteobacteria</taxon>
        <taxon>Burkholderiales</taxon>
        <taxon>Sphaerotilaceae</taxon>
        <taxon>Azohydromonas</taxon>
    </lineage>
</organism>
<dbReference type="RefSeq" id="WP_169161741.1">
    <property type="nucleotide sequence ID" value="NZ_JABBFW010000013.1"/>
</dbReference>
<reference evidence="1 2" key="1">
    <citation type="submission" date="2020-04" db="EMBL/GenBank/DDBJ databases">
        <title>Azohydromonas sp. isolated from soil.</title>
        <authorList>
            <person name="Dahal R.H."/>
        </authorList>
    </citation>
    <scope>NUCLEOTIDE SEQUENCE [LARGE SCALE GENOMIC DNA]</scope>
    <source>
        <strain evidence="1 2">G-1-1-14</strain>
    </source>
</reference>